<dbReference type="EMBL" id="AVOT02044276">
    <property type="protein sequence ID" value="MBW0539633.1"/>
    <property type="molecule type" value="Genomic_DNA"/>
</dbReference>
<sequence>MIVHEVDIILNNERPYPPLLRRPAYPESPKSRESMEIHIKELLELGVIRKVGHNAEVKRTTPVIVAWHHGKSRMVGDFSTLNTYTVPDSYPIPKIQIPLVRYLKQCI</sequence>
<evidence type="ECO:0000313" key="2">
    <source>
        <dbReference type="Proteomes" id="UP000765509"/>
    </source>
</evidence>
<dbReference type="Gene3D" id="3.10.10.10">
    <property type="entry name" value="HIV Type 1 Reverse Transcriptase, subunit A, domain 1"/>
    <property type="match status" value="1"/>
</dbReference>
<dbReference type="InterPro" id="IPR043502">
    <property type="entry name" value="DNA/RNA_pol_sf"/>
</dbReference>
<protein>
    <submittedName>
        <fullName evidence="1">Uncharacterized protein</fullName>
    </submittedName>
</protein>
<dbReference type="AlphaFoldDB" id="A0A9Q3IFI6"/>
<dbReference type="SUPFAM" id="SSF56672">
    <property type="entry name" value="DNA/RNA polymerases"/>
    <property type="match status" value="1"/>
</dbReference>
<dbReference type="Proteomes" id="UP000765509">
    <property type="component" value="Unassembled WGS sequence"/>
</dbReference>
<accession>A0A9Q3IFI6</accession>
<comment type="caution">
    <text evidence="1">The sequence shown here is derived from an EMBL/GenBank/DDBJ whole genome shotgun (WGS) entry which is preliminary data.</text>
</comment>
<organism evidence="1 2">
    <name type="scientific">Austropuccinia psidii MF-1</name>
    <dbReference type="NCBI Taxonomy" id="1389203"/>
    <lineage>
        <taxon>Eukaryota</taxon>
        <taxon>Fungi</taxon>
        <taxon>Dikarya</taxon>
        <taxon>Basidiomycota</taxon>
        <taxon>Pucciniomycotina</taxon>
        <taxon>Pucciniomycetes</taxon>
        <taxon>Pucciniales</taxon>
        <taxon>Sphaerophragmiaceae</taxon>
        <taxon>Austropuccinia</taxon>
    </lineage>
</organism>
<gene>
    <name evidence="1" type="ORF">O181_079348</name>
</gene>
<evidence type="ECO:0000313" key="1">
    <source>
        <dbReference type="EMBL" id="MBW0539633.1"/>
    </source>
</evidence>
<keyword evidence="2" id="KW-1185">Reference proteome</keyword>
<name>A0A9Q3IFI6_9BASI</name>
<reference evidence="1" key="1">
    <citation type="submission" date="2021-03" db="EMBL/GenBank/DDBJ databases">
        <title>Draft genome sequence of rust myrtle Austropuccinia psidii MF-1, a brazilian biotype.</title>
        <authorList>
            <person name="Quecine M.C."/>
            <person name="Pachon D.M.R."/>
            <person name="Bonatelli M.L."/>
            <person name="Correr F.H."/>
            <person name="Franceschini L.M."/>
            <person name="Leite T.F."/>
            <person name="Margarido G.R.A."/>
            <person name="Almeida C.A."/>
            <person name="Ferrarezi J.A."/>
            <person name="Labate C.A."/>
        </authorList>
    </citation>
    <scope>NUCLEOTIDE SEQUENCE</scope>
    <source>
        <strain evidence="1">MF-1</strain>
    </source>
</reference>
<proteinExistence type="predicted"/>